<protein>
    <recommendedName>
        <fullName evidence="1">Endonuclease GajA/Old nuclease/RecF-like AAA domain-containing protein</fullName>
    </recommendedName>
</protein>
<evidence type="ECO:0000313" key="3">
    <source>
        <dbReference type="Proteomes" id="UP000003781"/>
    </source>
</evidence>
<name>A3IGN3_9CHRO</name>
<proteinExistence type="predicted"/>
<comment type="caution">
    <text evidence="2">The sequence shown here is derived from an EMBL/GenBank/DDBJ whole genome shotgun (WGS) entry which is preliminary data.</text>
</comment>
<gene>
    <name evidence="2" type="ORF">CY0110_09632</name>
</gene>
<dbReference type="PANTHER" id="PTHR43581:SF2">
    <property type="entry name" value="EXCINUCLEASE ATPASE SUBUNIT"/>
    <property type="match status" value="1"/>
</dbReference>
<dbReference type="Proteomes" id="UP000003781">
    <property type="component" value="Unassembled WGS sequence"/>
</dbReference>
<dbReference type="RefSeq" id="WP_008272463.1">
    <property type="nucleotide sequence ID" value="NZ_AAXW01000001.1"/>
</dbReference>
<dbReference type="OrthoDB" id="9801813at2"/>
<dbReference type="eggNOG" id="COG4938">
    <property type="taxonomic scope" value="Bacteria"/>
</dbReference>
<dbReference type="CDD" id="cd00267">
    <property type="entry name" value="ABC_ATPase"/>
    <property type="match status" value="1"/>
</dbReference>
<dbReference type="AlphaFoldDB" id="A3IGN3"/>
<dbReference type="InterPro" id="IPR051396">
    <property type="entry name" value="Bact_Antivir_Def_Nuclease"/>
</dbReference>
<evidence type="ECO:0000313" key="2">
    <source>
        <dbReference type="EMBL" id="EAZ94125.1"/>
    </source>
</evidence>
<evidence type="ECO:0000259" key="1">
    <source>
        <dbReference type="Pfam" id="PF13175"/>
    </source>
</evidence>
<dbReference type="InterPro" id="IPR027417">
    <property type="entry name" value="P-loop_NTPase"/>
</dbReference>
<dbReference type="EMBL" id="AAXW01000001">
    <property type="protein sequence ID" value="EAZ94125.1"/>
    <property type="molecule type" value="Genomic_DNA"/>
</dbReference>
<dbReference type="Pfam" id="PF13175">
    <property type="entry name" value="AAA_15"/>
    <property type="match status" value="1"/>
</dbReference>
<sequence>MKFEISNLGYIKQAEIELGDLTIICGKNNTGKTYVNYAIYGFFNNWQSNLDFEIEDDINQLLEQGIVQIDLSEYKNKLINSISKFSRSYSNYLSRIFNINEKLLKKANFIANIDSLSLNDFEKNIKQETRFYSVNQEEKLMLIVSNDEKKNILKIILFPDKLLSPDILKTDGLEKYPLKEALEKAKEDINKTTIKLFININLEIKIAESYFLNPFIITSERTGVSLFYKELDINKNLMIDMMKNKVYQNIPFDFKEIFDGRISRYSKPVQDEINFVRDLDRISKRTGELAKNNPEIIDLLIDVIGGDYSVTDYSMSFKFIEDNQPREIPLYAASSTVKSLMNLYFYLKHLAKPGDILIIDEPELNLHPENQRKLAKLFTRLTKSGLKLLMTTHSDYLIKELNNLIILKNDFEKKLELMEEYEYSNEDILEPDKVRVYIAENNTLNPAKITPLGIEVPTFDDEIINMTDFYDEAYYEVIDNIDI</sequence>
<keyword evidence="3" id="KW-1185">Reference proteome</keyword>
<feature type="domain" description="Endonuclease GajA/Old nuclease/RecF-like AAA" evidence="1">
    <location>
        <begin position="2"/>
        <end position="398"/>
    </location>
</feature>
<dbReference type="PANTHER" id="PTHR43581">
    <property type="entry name" value="ATP/GTP PHOSPHATASE"/>
    <property type="match status" value="1"/>
</dbReference>
<dbReference type="Gene3D" id="3.40.50.300">
    <property type="entry name" value="P-loop containing nucleotide triphosphate hydrolases"/>
    <property type="match status" value="1"/>
</dbReference>
<accession>A3IGN3</accession>
<dbReference type="InterPro" id="IPR041685">
    <property type="entry name" value="AAA_GajA/Old/RecF-like"/>
</dbReference>
<reference evidence="2 3" key="1">
    <citation type="submission" date="2007-03" db="EMBL/GenBank/DDBJ databases">
        <authorList>
            <person name="Stal L."/>
            <person name="Ferriera S."/>
            <person name="Johnson J."/>
            <person name="Kravitz S."/>
            <person name="Beeson K."/>
            <person name="Sutton G."/>
            <person name="Rogers Y.-H."/>
            <person name="Friedman R."/>
            <person name="Frazier M."/>
            <person name="Venter J.C."/>
        </authorList>
    </citation>
    <scope>NUCLEOTIDE SEQUENCE [LARGE SCALE GENOMIC DNA]</scope>
    <source>
        <strain evidence="2 3">CCY0110</strain>
    </source>
</reference>
<dbReference type="SUPFAM" id="SSF52540">
    <property type="entry name" value="P-loop containing nucleoside triphosphate hydrolases"/>
    <property type="match status" value="1"/>
</dbReference>
<organism evidence="2 3">
    <name type="scientific">Crocosphaera chwakensis CCY0110</name>
    <dbReference type="NCBI Taxonomy" id="391612"/>
    <lineage>
        <taxon>Bacteria</taxon>
        <taxon>Bacillati</taxon>
        <taxon>Cyanobacteriota</taxon>
        <taxon>Cyanophyceae</taxon>
        <taxon>Oscillatoriophycideae</taxon>
        <taxon>Chroococcales</taxon>
        <taxon>Aphanothecaceae</taxon>
        <taxon>Crocosphaera</taxon>
        <taxon>Crocosphaera chwakensis</taxon>
    </lineage>
</organism>